<sequence>MLRRVLLLAGGGLAAALAVIAVLRSGGLTVVPVDAVGVTILVGAGGAAVLVGVLLPASGDAGRVGSLLAASGMFWFLGVCATPGAPNSFVFTIGLVAASGSAVVIAHLAFVAPAGGARIGLLARATVVAGYLAVFALAGVAPVLFADPRLHGCAECPSNPLLVRDDPSLAGVLATVGAWVAVGWSVLASAVVISRIVGAIRRGGRVSALVSAFALVFLLAAARPFLTDVGLGAALAGGAGRTTFWALSGGALAAMALTLALARMTARRRVRALARLLLGPGPVEPPGMTASLRTALGDPTLRISYPTSDGGYVTDEGESVDAALGEPLSSTPLRFGSVESALILHRPALFDLPGLREDVGSTARLGLAHERLLAIRRAQLRALEASRDRLEDAADAERRRLARDLHDGAQQQLVGLALLLRFARSRVDELGASEASAEHVTLAQNGVDAAIETLRSLTRGLHTDEASQTKIQS</sequence>
<accession>A0ABW7QDH5</accession>
<keyword evidence="2" id="KW-0812">Transmembrane</keyword>
<keyword evidence="4" id="KW-0808">Transferase</keyword>
<feature type="transmembrane region" description="Helical" evidence="2">
    <location>
        <begin position="169"/>
        <end position="193"/>
    </location>
</feature>
<keyword evidence="4" id="KW-0418">Kinase</keyword>
<keyword evidence="5" id="KW-1185">Reference proteome</keyword>
<dbReference type="RefSeq" id="WP_397558383.1">
    <property type="nucleotide sequence ID" value="NZ_JBIQWL010000014.1"/>
</dbReference>
<feature type="transmembrane region" description="Helical" evidence="2">
    <location>
        <begin position="242"/>
        <end position="262"/>
    </location>
</feature>
<evidence type="ECO:0000313" key="5">
    <source>
        <dbReference type="Proteomes" id="UP001610861"/>
    </source>
</evidence>
<proteinExistence type="predicted"/>
<dbReference type="InterPro" id="IPR011712">
    <property type="entry name" value="Sig_transdc_His_kin_sub3_dim/P"/>
</dbReference>
<feature type="transmembrane region" description="Helical" evidence="2">
    <location>
        <begin position="91"/>
        <end position="114"/>
    </location>
</feature>
<keyword evidence="2" id="KW-1133">Transmembrane helix</keyword>
<feature type="transmembrane region" description="Helical" evidence="2">
    <location>
        <begin position="67"/>
        <end position="85"/>
    </location>
</feature>
<evidence type="ECO:0000313" key="4">
    <source>
        <dbReference type="EMBL" id="MFH8252956.1"/>
    </source>
</evidence>
<dbReference type="Proteomes" id="UP001610861">
    <property type="component" value="Unassembled WGS sequence"/>
</dbReference>
<dbReference type="GO" id="GO:0016301">
    <property type="term" value="F:kinase activity"/>
    <property type="evidence" value="ECO:0007669"/>
    <property type="project" value="UniProtKB-KW"/>
</dbReference>
<gene>
    <name evidence="4" type="ORF">ACH3VR_21500</name>
</gene>
<evidence type="ECO:0000256" key="2">
    <source>
        <dbReference type="SAM" id="Phobius"/>
    </source>
</evidence>
<dbReference type="EMBL" id="JBIQWL010000014">
    <property type="protein sequence ID" value="MFH8252956.1"/>
    <property type="molecule type" value="Genomic_DNA"/>
</dbReference>
<feature type="transmembrane region" description="Helical" evidence="2">
    <location>
        <begin position="121"/>
        <end position="145"/>
    </location>
</feature>
<keyword evidence="2" id="KW-0472">Membrane</keyword>
<feature type="transmembrane region" description="Helical" evidence="2">
    <location>
        <begin position="35"/>
        <end position="55"/>
    </location>
</feature>
<feature type="domain" description="Signal transduction histidine kinase subgroup 3 dimerisation and phosphoacceptor" evidence="3">
    <location>
        <begin position="397"/>
        <end position="464"/>
    </location>
</feature>
<dbReference type="Pfam" id="PF07730">
    <property type="entry name" value="HisKA_3"/>
    <property type="match status" value="1"/>
</dbReference>
<dbReference type="Gene3D" id="1.20.5.1930">
    <property type="match status" value="1"/>
</dbReference>
<organism evidence="4 5">
    <name type="scientific">Microbacterium alkaliflavum</name>
    <dbReference type="NCBI Taxonomy" id="3248839"/>
    <lineage>
        <taxon>Bacteria</taxon>
        <taxon>Bacillati</taxon>
        <taxon>Actinomycetota</taxon>
        <taxon>Actinomycetes</taxon>
        <taxon>Micrococcales</taxon>
        <taxon>Microbacteriaceae</taxon>
        <taxon>Microbacterium</taxon>
    </lineage>
</organism>
<keyword evidence="1" id="KW-0175">Coiled coil</keyword>
<evidence type="ECO:0000259" key="3">
    <source>
        <dbReference type="Pfam" id="PF07730"/>
    </source>
</evidence>
<feature type="coiled-coil region" evidence="1">
    <location>
        <begin position="373"/>
        <end position="400"/>
    </location>
</feature>
<comment type="caution">
    <text evidence="4">The sequence shown here is derived from an EMBL/GenBank/DDBJ whole genome shotgun (WGS) entry which is preliminary data.</text>
</comment>
<feature type="transmembrane region" description="Helical" evidence="2">
    <location>
        <begin position="205"/>
        <end position="222"/>
    </location>
</feature>
<reference evidence="4 5" key="1">
    <citation type="submission" date="2024-09" db="EMBL/GenBank/DDBJ databases">
        <authorList>
            <person name="Pan X."/>
        </authorList>
    </citation>
    <scope>NUCLEOTIDE SEQUENCE [LARGE SCALE GENOMIC DNA]</scope>
    <source>
        <strain evidence="4 5">B2969</strain>
    </source>
</reference>
<name>A0ABW7QDH5_9MICO</name>
<evidence type="ECO:0000256" key="1">
    <source>
        <dbReference type="SAM" id="Coils"/>
    </source>
</evidence>
<protein>
    <submittedName>
        <fullName evidence="4">Histidine kinase</fullName>
    </submittedName>
</protein>